<dbReference type="EMBL" id="JROO01000052">
    <property type="protein sequence ID" value="KIH96677.1"/>
    <property type="molecule type" value="Genomic_DNA"/>
</dbReference>
<sequence>MIVRIMGEGQLDLSDADLDLLNEFDRTLEGAIESGSEETFRQALSDLLERVRQDGTPLPPDSLESSQFILPHADASMAEVQTMLGDEGLIPDLT</sequence>
<organism evidence="2 3">
    <name type="scientific">Streptomonospora alba</name>
    <dbReference type="NCBI Taxonomy" id="183763"/>
    <lineage>
        <taxon>Bacteria</taxon>
        <taxon>Bacillati</taxon>
        <taxon>Actinomycetota</taxon>
        <taxon>Actinomycetes</taxon>
        <taxon>Streptosporangiales</taxon>
        <taxon>Nocardiopsidaceae</taxon>
        <taxon>Streptomonospora</taxon>
    </lineage>
</organism>
<dbReference type="Pfam" id="PF22743">
    <property type="entry name" value="PspAA"/>
    <property type="match status" value="1"/>
</dbReference>
<comment type="caution">
    <text evidence="2">The sequence shown here is derived from an EMBL/GenBank/DDBJ whole genome shotgun (WGS) entry which is preliminary data.</text>
</comment>
<keyword evidence="3" id="KW-1185">Reference proteome</keyword>
<feature type="domain" description="PspA-associated" evidence="1">
    <location>
        <begin position="1"/>
        <end position="92"/>
    </location>
</feature>
<proteinExistence type="predicted"/>
<dbReference type="Proteomes" id="UP000031675">
    <property type="component" value="Unassembled WGS sequence"/>
</dbReference>
<gene>
    <name evidence="2" type="ORF">LP52_23530</name>
</gene>
<evidence type="ECO:0000313" key="3">
    <source>
        <dbReference type="Proteomes" id="UP000031675"/>
    </source>
</evidence>
<evidence type="ECO:0000313" key="2">
    <source>
        <dbReference type="EMBL" id="KIH96677.1"/>
    </source>
</evidence>
<name>A0A0C2JI97_9ACTN</name>
<dbReference type="OrthoDB" id="5244559at2"/>
<evidence type="ECO:0000259" key="1">
    <source>
        <dbReference type="Pfam" id="PF22743"/>
    </source>
</evidence>
<accession>A0A0C2JI97</accession>
<reference evidence="3" key="1">
    <citation type="journal article" date="2015" name="Chem. Biol.">
        <title>Structure, bioactivity, and resistance mechanism of streptomonomicin, an unusual lasso Peptide from an understudied halophilic actinomycete.</title>
        <authorList>
            <person name="Metelev M."/>
            <person name="Tietz J.I."/>
            <person name="Melby J.O."/>
            <person name="Blair P.M."/>
            <person name="Zhu L."/>
            <person name="Livnat I."/>
            <person name="Severinov K."/>
            <person name="Mitchell D.A."/>
        </authorList>
    </citation>
    <scope>NUCLEOTIDE SEQUENCE [LARGE SCALE GENOMIC DNA]</scope>
    <source>
        <strain evidence="3">YIM 90003</strain>
    </source>
</reference>
<dbReference type="RefSeq" id="WP_040276583.1">
    <property type="nucleotide sequence ID" value="NZ_JROO01000052.1"/>
</dbReference>
<dbReference type="InterPro" id="IPR054437">
    <property type="entry name" value="PspA-assoc_dom"/>
</dbReference>
<dbReference type="STRING" id="183763.LP52_23530"/>
<protein>
    <submittedName>
        <fullName evidence="2">F0F1 ATP synthase</fullName>
    </submittedName>
</protein>
<dbReference type="AlphaFoldDB" id="A0A0C2JI97"/>